<keyword evidence="3" id="KW-1185">Reference proteome</keyword>
<sequence>MSFPTAAGADAPVGQTLSAKAGIPWPAAIAHRGASYDAPEETAPAYLLARDLGADYLELDLQRTRDGVLVAFHDDTLKRTTNVAQVFPDRAGQPISAFTLTELKQLDAGSWFNAAYPARARPAFVGLKILTLDEVIDIAEGGANKPGLYLETKVPKQFSGIEKDLKAQLGRRGWLAPRTAPAGFDAAKAVGVAYTPGRVILQTFEKDSLALLQQQMPATPKILLLWLGDGYIATKDTGAKAPAGGPGLAAFYARQEVESRAAFADWVRFAKQHGAIGTGPSAALTNGGDQSYADLVHPWMNDLTHGEGLVIHAYTVDDAVDFKALAARGVDGFFTNRIAALLSFQGRAPAQSMADILARHGY</sequence>
<dbReference type="Pfam" id="PF03009">
    <property type="entry name" value="GDPD"/>
    <property type="match status" value="1"/>
</dbReference>
<dbReference type="InterPro" id="IPR030395">
    <property type="entry name" value="GP_PDE_dom"/>
</dbReference>
<dbReference type="Proteomes" id="UP000321638">
    <property type="component" value="Unassembled WGS sequence"/>
</dbReference>
<dbReference type="PANTHER" id="PTHR46211">
    <property type="entry name" value="GLYCEROPHOSPHORYL DIESTER PHOSPHODIESTERASE"/>
    <property type="match status" value="1"/>
</dbReference>
<proteinExistence type="predicted"/>
<evidence type="ECO:0000313" key="3">
    <source>
        <dbReference type="Proteomes" id="UP000321638"/>
    </source>
</evidence>
<evidence type="ECO:0000259" key="1">
    <source>
        <dbReference type="PROSITE" id="PS51704"/>
    </source>
</evidence>
<organism evidence="2 3">
    <name type="scientific">Vineibacter terrae</name>
    <dbReference type="NCBI Taxonomy" id="2586908"/>
    <lineage>
        <taxon>Bacteria</taxon>
        <taxon>Pseudomonadati</taxon>
        <taxon>Pseudomonadota</taxon>
        <taxon>Alphaproteobacteria</taxon>
        <taxon>Hyphomicrobiales</taxon>
        <taxon>Vineibacter</taxon>
    </lineage>
</organism>
<feature type="domain" description="GP-PDE" evidence="1">
    <location>
        <begin position="26"/>
        <end position="345"/>
    </location>
</feature>
<dbReference type="OrthoDB" id="9795622at2"/>
<dbReference type="InterPro" id="IPR017946">
    <property type="entry name" value="PLC-like_Pdiesterase_TIM-brl"/>
</dbReference>
<gene>
    <name evidence="2" type="ORF">FHP25_06565</name>
</gene>
<dbReference type="AlphaFoldDB" id="A0A5C8PTF6"/>
<dbReference type="PROSITE" id="PS51704">
    <property type="entry name" value="GP_PDE"/>
    <property type="match status" value="1"/>
</dbReference>
<accession>A0A5C8PTF6</accession>
<evidence type="ECO:0000313" key="2">
    <source>
        <dbReference type="EMBL" id="TXL79651.1"/>
    </source>
</evidence>
<protein>
    <submittedName>
        <fullName evidence="2">Glycerophosphodiester phosphodiesterase</fullName>
    </submittedName>
</protein>
<dbReference type="PANTHER" id="PTHR46211:SF1">
    <property type="entry name" value="GLYCEROPHOSPHODIESTER PHOSPHODIESTERASE, CYTOPLASMIC"/>
    <property type="match status" value="1"/>
</dbReference>
<dbReference type="Gene3D" id="3.20.20.190">
    <property type="entry name" value="Phosphatidylinositol (PI) phosphodiesterase"/>
    <property type="match status" value="1"/>
</dbReference>
<reference evidence="2 3" key="1">
    <citation type="submission" date="2019-06" db="EMBL/GenBank/DDBJ databases">
        <title>New taxonomy in bacterial strain CC-CFT640, isolated from vineyard.</title>
        <authorList>
            <person name="Lin S.-Y."/>
            <person name="Tsai C.-F."/>
            <person name="Young C.-C."/>
        </authorList>
    </citation>
    <scope>NUCLEOTIDE SEQUENCE [LARGE SCALE GENOMIC DNA]</scope>
    <source>
        <strain evidence="2 3">CC-CFT640</strain>
    </source>
</reference>
<dbReference type="SUPFAM" id="SSF51695">
    <property type="entry name" value="PLC-like phosphodiesterases"/>
    <property type="match status" value="1"/>
</dbReference>
<dbReference type="GO" id="GO:0008081">
    <property type="term" value="F:phosphoric diester hydrolase activity"/>
    <property type="evidence" value="ECO:0007669"/>
    <property type="project" value="InterPro"/>
</dbReference>
<name>A0A5C8PTF6_9HYPH</name>
<dbReference type="GO" id="GO:0006629">
    <property type="term" value="P:lipid metabolic process"/>
    <property type="evidence" value="ECO:0007669"/>
    <property type="project" value="InterPro"/>
</dbReference>
<comment type="caution">
    <text evidence="2">The sequence shown here is derived from an EMBL/GenBank/DDBJ whole genome shotgun (WGS) entry which is preliminary data.</text>
</comment>
<dbReference type="EMBL" id="VDUZ01000005">
    <property type="protein sequence ID" value="TXL79651.1"/>
    <property type="molecule type" value="Genomic_DNA"/>
</dbReference>